<keyword evidence="9" id="KW-0862">Zinc</keyword>
<dbReference type="GO" id="GO:0046872">
    <property type="term" value="F:metal ion binding"/>
    <property type="evidence" value="ECO:0007669"/>
    <property type="project" value="UniProtKB-KW"/>
</dbReference>
<dbReference type="RefSeq" id="WP_009148492.1">
    <property type="nucleotide sequence ID" value="NZ_CP121471.1"/>
</dbReference>
<feature type="domain" description="Peptidase M50" evidence="14">
    <location>
        <begin position="15"/>
        <end position="203"/>
    </location>
</feature>
<keyword evidence="6 13" id="KW-0812">Transmembrane</keyword>
<feature type="transmembrane region" description="Helical" evidence="13">
    <location>
        <begin position="191"/>
        <end position="213"/>
    </location>
</feature>
<dbReference type="EMBL" id="JH603169">
    <property type="protein sequence ID" value="EIC21908.1"/>
    <property type="molecule type" value="Genomic_DNA"/>
</dbReference>
<comment type="cofactor">
    <cofactor evidence="1">
        <name>Zn(2+)</name>
        <dbReference type="ChEBI" id="CHEBI:29105"/>
    </cofactor>
</comment>
<keyword evidence="5 15" id="KW-0645">Protease</keyword>
<evidence type="ECO:0000256" key="9">
    <source>
        <dbReference type="ARBA" id="ARBA00022833"/>
    </source>
</evidence>
<dbReference type="eggNOG" id="COG1994">
    <property type="taxonomic scope" value="Bacteria"/>
</dbReference>
<evidence type="ECO:0000256" key="7">
    <source>
        <dbReference type="ARBA" id="ARBA00022723"/>
    </source>
</evidence>
<dbReference type="CDD" id="cd06158">
    <property type="entry name" value="S2P-M50_like_1"/>
    <property type="match status" value="1"/>
</dbReference>
<dbReference type="AlphaFoldDB" id="H8Z3K0"/>
<sequence length="235" mass="25315">MDTLNQLIPLIAVLALPMLFAITVHEAAHGWVASRRGDKTALMLGRVTFNPLKHIDPVGTIAVPLGIFLLASLMGSAPILFGWAKPVPVNWRNLQRPRLDMALVAVAGPTANLLMALAWGLMIKLGALLLTTYQGPTAEWLAMPLIYMGAAGVLINLLLMVLNLFPLLPLDGGRVLNAALPPRLSRYYSRLEPFGLMILILMLFTGALTLVLFPAVSAVLSVMPGAGIVRELFPL</sequence>
<dbReference type="GO" id="GO:0006508">
    <property type="term" value="P:proteolysis"/>
    <property type="evidence" value="ECO:0007669"/>
    <property type="project" value="UniProtKB-KW"/>
</dbReference>
<gene>
    <name evidence="15" type="ORF">Thi970DRAFT_02143</name>
</gene>
<evidence type="ECO:0000256" key="13">
    <source>
        <dbReference type="SAM" id="Phobius"/>
    </source>
</evidence>
<dbReference type="STRING" id="631362.Thi970DRAFT_02143"/>
<keyword evidence="7" id="KW-0479">Metal-binding</keyword>
<dbReference type="InterPro" id="IPR052348">
    <property type="entry name" value="Metallopeptidase_M50B"/>
</dbReference>
<evidence type="ECO:0000256" key="11">
    <source>
        <dbReference type="ARBA" id="ARBA00023049"/>
    </source>
</evidence>
<reference evidence="16" key="1">
    <citation type="submission" date="2011-06" db="EMBL/GenBank/DDBJ databases">
        <authorList>
            <consortium name="US DOE Joint Genome Institute (JGI-PGF)"/>
            <person name="Lucas S."/>
            <person name="Han J."/>
            <person name="Lapidus A."/>
            <person name="Cheng J.-F."/>
            <person name="Goodwin L."/>
            <person name="Pitluck S."/>
            <person name="Peters L."/>
            <person name="Land M.L."/>
            <person name="Hauser L."/>
            <person name="Vogl K."/>
            <person name="Liu Z."/>
            <person name="Overmann J."/>
            <person name="Frigaard N.-U."/>
            <person name="Bryant D.A."/>
            <person name="Woyke T.J."/>
        </authorList>
    </citation>
    <scope>NUCLEOTIDE SEQUENCE [LARGE SCALE GENOMIC DNA]</scope>
    <source>
        <strain evidence="16">970</strain>
    </source>
</reference>
<dbReference type="GO" id="GO:0005886">
    <property type="term" value="C:plasma membrane"/>
    <property type="evidence" value="ECO:0007669"/>
    <property type="project" value="UniProtKB-SubCell"/>
</dbReference>
<keyword evidence="16" id="KW-1185">Reference proteome</keyword>
<dbReference type="InterPro" id="IPR008915">
    <property type="entry name" value="Peptidase_M50"/>
</dbReference>
<evidence type="ECO:0000259" key="14">
    <source>
        <dbReference type="Pfam" id="PF02163"/>
    </source>
</evidence>
<name>H8Z3K0_9GAMM</name>
<feature type="transmembrane region" description="Helical" evidence="13">
    <location>
        <begin position="61"/>
        <end position="81"/>
    </location>
</feature>
<evidence type="ECO:0000313" key="15">
    <source>
        <dbReference type="EMBL" id="EIC21908.1"/>
    </source>
</evidence>
<evidence type="ECO:0000313" key="16">
    <source>
        <dbReference type="Proteomes" id="UP000002964"/>
    </source>
</evidence>
<accession>H8Z3K0</accession>
<evidence type="ECO:0000256" key="8">
    <source>
        <dbReference type="ARBA" id="ARBA00022801"/>
    </source>
</evidence>
<evidence type="ECO:0000256" key="10">
    <source>
        <dbReference type="ARBA" id="ARBA00022989"/>
    </source>
</evidence>
<dbReference type="PANTHER" id="PTHR35864">
    <property type="entry name" value="ZINC METALLOPROTEASE MJ0611-RELATED"/>
    <property type="match status" value="1"/>
</dbReference>
<keyword evidence="4" id="KW-1003">Cell membrane</keyword>
<dbReference type="HOGENOM" id="CLU_086979_0_0_6"/>
<comment type="subcellular location">
    <subcellularLocation>
        <location evidence="2">Cell membrane</location>
        <topology evidence="2">Multi-pass membrane protein</topology>
    </subcellularLocation>
</comment>
<dbReference type="PANTHER" id="PTHR35864:SF1">
    <property type="entry name" value="ZINC METALLOPROTEASE YWHC-RELATED"/>
    <property type="match status" value="1"/>
</dbReference>
<evidence type="ECO:0000256" key="12">
    <source>
        <dbReference type="ARBA" id="ARBA00023136"/>
    </source>
</evidence>
<proteinExistence type="inferred from homology"/>
<keyword evidence="8" id="KW-0378">Hydrolase</keyword>
<feature type="transmembrane region" description="Helical" evidence="13">
    <location>
        <begin position="102"/>
        <end position="125"/>
    </location>
</feature>
<evidence type="ECO:0000256" key="1">
    <source>
        <dbReference type="ARBA" id="ARBA00001947"/>
    </source>
</evidence>
<dbReference type="GO" id="GO:0008237">
    <property type="term" value="F:metallopeptidase activity"/>
    <property type="evidence" value="ECO:0007669"/>
    <property type="project" value="UniProtKB-KW"/>
</dbReference>
<keyword evidence="12 13" id="KW-0472">Membrane</keyword>
<protein>
    <submittedName>
        <fullName evidence="15">Zn-dependent protease</fullName>
    </submittedName>
</protein>
<evidence type="ECO:0000256" key="6">
    <source>
        <dbReference type="ARBA" id="ARBA00022692"/>
    </source>
</evidence>
<evidence type="ECO:0000256" key="4">
    <source>
        <dbReference type="ARBA" id="ARBA00022475"/>
    </source>
</evidence>
<feature type="transmembrane region" description="Helical" evidence="13">
    <location>
        <begin position="145"/>
        <end position="170"/>
    </location>
</feature>
<feature type="transmembrane region" description="Helical" evidence="13">
    <location>
        <begin position="7"/>
        <end position="25"/>
    </location>
</feature>
<evidence type="ECO:0000256" key="3">
    <source>
        <dbReference type="ARBA" id="ARBA00007931"/>
    </source>
</evidence>
<dbReference type="InterPro" id="IPR044537">
    <property type="entry name" value="Rip2-like"/>
</dbReference>
<reference evidence="15 16" key="2">
    <citation type="submission" date="2011-11" db="EMBL/GenBank/DDBJ databases">
        <authorList>
            <consortium name="US DOE Joint Genome Institute"/>
            <person name="Lucas S."/>
            <person name="Han J."/>
            <person name="Lapidus A."/>
            <person name="Cheng J.-F."/>
            <person name="Goodwin L."/>
            <person name="Pitluck S."/>
            <person name="Peters L."/>
            <person name="Ovchinnikova G."/>
            <person name="Zhang X."/>
            <person name="Detter J.C."/>
            <person name="Han C."/>
            <person name="Tapia R."/>
            <person name="Land M."/>
            <person name="Hauser L."/>
            <person name="Kyrpides N."/>
            <person name="Ivanova N."/>
            <person name="Pagani I."/>
            <person name="Vogl K."/>
            <person name="Liu Z."/>
            <person name="Overmann J."/>
            <person name="Frigaard N.-U."/>
            <person name="Bryant D."/>
            <person name="Woyke T."/>
        </authorList>
    </citation>
    <scope>NUCLEOTIDE SEQUENCE [LARGE SCALE GENOMIC DNA]</scope>
    <source>
        <strain evidence="15 16">970</strain>
    </source>
</reference>
<dbReference type="OrthoDB" id="9800627at2"/>
<dbReference type="Proteomes" id="UP000002964">
    <property type="component" value="Unassembled WGS sequence"/>
</dbReference>
<organism evidence="15 16">
    <name type="scientific">Thiorhodovibrio frisius</name>
    <dbReference type="NCBI Taxonomy" id="631362"/>
    <lineage>
        <taxon>Bacteria</taxon>
        <taxon>Pseudomonadati</taxon>
        <taxon>Pseudomonadota</taxon>
        <taxon>Gammaproteobacteria</taxon>
        <taxon>Chromatiales</taxon>
        <taxon>Chromatiaceae</taxon>
        <taxon>Thiorhodovibrio</taxon>
    </lineage>
</organism>
<keyword evidence="10 13" id="KW-1133">Transmembrane helix</keyword>
<comment type="similarity">
    <text evidence="3">Belongs to the peptidase M50B family.</text>
</comment>
<keyword evidence="11" id="KW-0482">Metalloprotease</keyword>
<evidence type="ECO:0000256" key="5">
    <source>
        <dbReference type="ARBA" id="ARBA00022670"/>
    </source>
</evidence>
<dbReference type="Pfam" id="PF02163">
    <property type="entry name" value="Peptidase_M50"/>
    <property type="match status" value="1"/>
</dbReference>
<evidence type="ECO:0000256" key="2">
    <source>
        <dbReference type="ARBA" id="ARBA00004651"/>
    </source>
</evidence>